<feature type="region of interest" description="Disordered" evidence="1">
    <location>
        <begin position="1"/>
        <end position="33"/>
    </location>
</feature>
<evidence type="ECO:0000313" key="2">
    <source>
        <dbReference type="EMBL" id="AIW55095.1"/>
    </source>
</evidence>
<gene>
    <name evidence="2" type="ORF">B7017_p0042</name>
</gene>
<name>A0A0A0UYU6_BIFBR</name>
<reference evidence="2" key="1">
    <citation type="journal article" date="2015" name="Appl. Environ. Microbiol.">
        <title>Discovery of a conjugative megaplasmid in Bifidobacterium breve.</title>
        <authorList>
            <person name="Bottacini F."/>
            <person name="O'Connell Motherway M."/>
            <person name="Casey E."/>
            <person name="McDonnell B."/>
            <person name="Mahony J."/>
            <person name="Ventura M."/>
            <person name="van Sinderen D."/>
        </authorList>
    </citation>
    <scope>NUCLEOTIDE SEQUENCE</scope>
    <source>
        <strain evidence="2">JCM 7017</strain>
        <plasmid evidence="2">megaplasmid pMP7017</plasmid>
    </source>
</reference>
<protein>
    <submittedName>
        <fullName evidence="2">Uncharacterized protein</fullName>
    </submittedName>
</protein>
<evidence type="ECO:0000256" key="1">
    <source>
        <dbReference type="SAM" id="MobiDB-lite"/>
    </source>
</evidence>
<dbReference type="RefSeq" id="WP_052791099.1">
    <property type="nucleotide sequence ID" value="NZ_JAWWYB010000005.1"/>
</dbReference>
<keyword evidence="2" id="KW-0614">Plasmid</keyword>
<accession>A0A0A0UYU6</accession>
<proteinExistence type="predicted"/>
<dbReference type="EMBL" id="KM406416">
    <property type="protein sequence ID" value="AIW55095.1"/>
    <property type="molecule type" value="Genomic_DNA"/>
</dbReference>
<dbReference type="AlphaFoldDB" id="A0A0A0UYU6"/>
<geneLocation type="plasmid" evidence="2">
    <name>megaplasmid pMP7017</name>
</geneLocation>
<feature type="compositionally biased region" description="Polar residues" evidence="1">
    <location>
        <begin position="14"/>
        <end position="25"/>
    </location>
</feature>
<sequence length="250" mass="27712">MDSRKSAQAKRQLRTTTGEFANENKNAGLPSNDMIQRASKLLAKSSATVDEPIIKPSVKSEGYMGSTAITGGKYDASRTPAENVKLMRADIKALQKNGELPKDWKIGVRTNTSSMNWNARFTIQLPEGESSTYVPTHAEYLAADEEDRIIGPEHKAGRGIIENHGGSISTEDWDETARLINQKIRNGEQLSTAEQACVIETPKVRNAKKLCQQVGEQYTYQNNNAMVDYFDTDGYITVRAVTGIRKPEKQ</sequence>
<organism evidence="2">
    <name type="scientific">Bifidobacterium breve</name>
    <dbReference type="NCBI Taxonomy" id="1685"/>
    <lineage>
        <taxon>Bacteria</taxon>
        <taxon>Bacillati</taxon>
        <taxon>Actinomycetota</taxon>
        <taxon>Actinomycetes</taxon>
        <taxon>Bifidobacteriales</taxon>
        <taxon>Bifidobacteriaceae</taxon>
        <taxon>Bifidobacterium</taxon>
    </lineage>
</organism>